<gene>
    <name evidence="1" type="ORF">IAD36_10280</name>
</gene>
<protein>
    <submittedName>
        <fullName evidence="1">Uncharacterized protein</fullName>
    </submittedName>
</protein>
<sequence>MSKRKSKAAAPDMSGCAGCRHYFEAADPNCYRQSIPACVYILDEGRRRPCPAGEGCTVRSPMPQGFSSYRRRHRAIIEAFMLARSRSGRDAP</sequence>
<evidence type="ECO:0000313" key="2">
    <source>
        <dbReference type="Proteomes" id="UP000824238"/>
    </source>
</evidence>
<dbReference type="Proteomes" id="UP000824238">
    <property type="component" value="Unassembled WGS sequence"/>
</dbReference>
<evidence type="ECO:0000313" key="1">
    <source>
        <dbReference type="EMBL" id="HIR55965.1"/>
    </source>
</evidence>
<reference evidence="1" key="2">
    <citation type="journal article" date="2021" name="PeerJ">
        <title>Extensive microbial diversity within the chicken gut microbiome revealed by metagenomics and culture.</title>
        <authorList>
            <person name="Gilroy R."/>
            <person name="Ravi A."/>
            <person name="Getino M."/>
            <person name="Pursley I."/>
            <person name="Horton D.L."/>
            <person name="Alikhan N.F."/>
            <person name="Baker D."/>
            <person name="Gharbi K."/>
            <person name="Hall N."/>
            <person name="Watson M."/>
            <person name="Adriaenssens E.M."/>
            <person name="Foster-Nyarko E."/>
            <person name="Jarju S."/>
            <person name="Secka A."/>
            <person name="Antonio M."/>
            <person name="Oren A."/>
            <person name="Chaudhuri R.R."/>
            <person name="La Ragione R."/>
            <person name="Hildebrand F."/>
            <person name="Pallen M.J."/>
        </authorList>
    </citation>
    <scope>NUCLEOTIDE SEQUENCE</scope>
    <source>
        <strain evidence="1">ChiGjej3B3-7149</strain>
    </source>
</reference>
<dbReference type="EMBL" id="DVHH01000249">
    <property type="protein sequence ID" value="HIR55965.1"/>
    <property type="molecule type" value="Genomic_DNA"/>
</dbReference>
<dbReference type="AlphaFoldDB" id="A0A9D1DNB5"/>
<reference evidence="1" key="1">
    <citation type="submission" date="2020-10" db="EMBL/GenBank/DDBJ databases">
        <authorList>
            <person name="Gilroy R."/>
        </authorList>
    </citation>
    <scope>NUCLEOTIDE SEQUENCE</scope>
    <source>
        <strain evidence="1">ChiGjej3B3-7149</strain>
    </source>
</reference>
<name>A0A9D1DNB5_9FIRM</name>
<accession>A0A9D1DNB5</accession>
<organism evidence="1 2">
    <name type="scientific">Candidatus Scatomorpha intestinigallinarum</name>
    <dbReference type="NCBI Taxonomy" id="2840923"/>
    <lineage>
        <taxon>Bacteria</taxon>
        <taxon>Bacillati</taxon>
        <taxon>Bacillota</taxon>
        <taxon>Clostridia</taxon>
        <taxon>Eubacteriales</taxon>
        <taxon>Candidatus Scatomorpha</taxon>
    </lineage>
</organism>
<proteinExistence type="predicted"/>
<comment type="caution">
    <text evidence="1">The sequence shown here is derived from an EMBL/GenBank/DDBJ whole genome shotgun (WGS) entry which is preliminary data.</text>
</comment>